<evidence type="ECO:0000256" key="1">
    <source>
        <dbReference type="ARBA" id="ARBA00023180"/>
    </source>
</evidence>
<dbReference type="Proteomes" id="UP000261620">
    <property type="component" value="Unplaced"/>
</dbReference>
<protein>
    <recommendedName>
        <fullName evidence="2">Cadherin N-terminal domain-containing protein</fullName>
    </recommendedName>
</protein>
<dbReference type="FunFam" id="2.60.40.60:FF:000398">
    <property type="entry name" value="Protocadherin cluster 1 gamma 26a"/>
    <property type="match status" value="1"/>
</dbReference>
<dbReference type="AlphaFoldDB" id="A0A3Q3VWQ2"/>
<reference evidence="3" key="1">
    <citation type="submission" date="2025-08" db="UniProtKB">
        <authorList>
            <consortium name="Ensembl"/>
        </authorList>
    </citation>
    <scope>IDENTIFICATION</scope>
</reference>
<accession>A0A3Q3VWQ2</accession>
<evidence type="ECO:0000313" key="4">
    <source>
        <dbReference type="Proteomes" id="UP000261620"/>
    </source>
</evidence>
<feature type="domain" description="Cadherin N-terminal" evidence="2">
    <location>
        <begin position="39"/>
        <end position="89"/>
    </location>
</feature>
<keyword evidence="1" id="KW-0325">Glycoprotein</keyword>
<dbReference type="CDD" id="cd11304">
    <property type="entry name" value="Cadherin_repeat"/>
    <property type="match status" value="1"/>
</dbReference>
<evidence type="ECO:0000313" key="3">
    <source>
        <dbReference type="Ensembl" id="ENSMMOP00000003392.1"/>
    </source>
</evidence>
<reference evidence="3" key="2">
    <citation type="submission" date="2025-09" db="UniProtKB">
        <authorList>
            <consortium name="Ensembl"/>
        </authorList>
    </citation>
    <scope>IDENTIFICATION</scope>
</reference>
<proteinExistence type="predicted"/>
<name>A0A3Q3VWQ2_MOLML</name>
<dbReference type="Pfam" id="PF08266">
    <property type="entry name" value="Cadherin_2"/>
    <property type="match status" value="1"/>
</dbReference>
<dbReference type="Gene3D" id="2.60.40.60">
    <property type="entry name" value="Cadherins"/>
    <property type="match status" value="1"/>
</dbReference>
<keyword evidence="4" id="KW-1185">Reference proteome</keyword>
<dbReference type="InterPro" id="IPR013164">
    <property type="entry name" value="Cadherin_N"/>
</dbReference>
<organism evidence="3 4">
    <name type="scientific">Mola mola</name>
    <name type="common">Ocean sunfish</name>
    <name type="synonym">Tetraodon mola</name>
    <dbReference type="NCBI Taxonomy" id="94237"/>
    <lineage>
        <taxon>Eukaryota</taxon>
        <taxon>Metazoa</taxon>
        <taxon>Chordata</taxon>
        <taxon>Craniata</taxon>
        <taxon>Vertebrata</taxon>
        <taxon>Euteleostomi</taxon>
        <taxon>Actinopterygii</taxon>
        <taxon>Neopterygii</taxon>
        <taxon>Teleostei</taxon>
        <taxon>Neoteleostei</taxon>
        <taxon>Acanthomorphata</taxon>
        <taxon>Eupercaria</taxon>
        <taxon>Tetraodontiformes</taxon>
        <taxon>Molidae</taxon>
        <taxon>Mola</taxon>
    </lineage>
</organism>
<sequence>MGRLSIILEMTWMRKERRARGYLVTCVVAVLLWSVSSAQLRYSIPEEVNEGTVVGNIAKDLGLDRNYLKGRKYRVVSSTADPLFHVSQNDATKGARIFVRLCGCGSFVDRSVGANKVLHL</sequence>
<evidence type="ECO:0000259" key="2">
    <source>
        <dbReference type="Pfam" id="PF08266"/>
    </source>
</evidence>
<dbReference type="Ensembl" id="ENSMMOT00000003445.1">
    <property type="protein sequence ID" value="ENSMMOP00000003392.1"/>
    <property type="gene ID" value="ENSMMOG00000002717.1"/>
</dbReference>